<name>A0A1U7I8S5_9CYAN</name>
<dbReference type="PROSITE" id="PS51257">
    <property type="entry name" value="PROKAR_LIPOPROTEIN"/>
    <property type="match status" value="1"/>
</dbReference>
<organism evidence="1 2">
    <name type="scientific">[Phormidium ambiguum] IAM M-71</name>
    <dbReference type="NCBI Taxonomy" id="454136"/>
    <lineage>
        <taxon>Bacteria</taxon>
        <taxon>Bacillati</taxon>
        <taxon>Cyanobacteriota</taxon>
        <taxon>Cyanophyceae</taxon>
        <taxon>Oscillatoriophycideae</taxon>
        <taxon>Aerosakkonematales</taxon>
        <taxon>Aerosakkonemataceae</taxon>
        <taxon>Floridanema</taxon>
    </lineage>
</organism>
<dbReference type="InterPro" id="IPR036700">
    <property type="entry name" value="BOBF_sf"/>
</dbReference>
<dbReference type="SUPFAM" id="SSF101756">
    <property type="entry name" value="Hypothetical protein YgiW"/>
    <property type="match status" value="1"/>
</dbReference>
<sequence length="128" mass="14189">MKQELIQMLQVGTITLLVGGLFSCSKVNDSGISILSPNAPVTNVSEIKQQNKVNSTVYLQGNVVKLIPFVEKRAYELKDNTGTITVVTKEAFPKQKQEIVIQGKVLYKSVPAGGQEFGEFYIEEQKRL</sequence>
<protein>
    <submittedName>
        <fullName evidence="1">Uncharacterized protein</fullName>
    </submittedName>
</protein>
<dbReference type="Proteomes" id="UP000185860">
    <property type="component" value="Unassembled WGS sequence"/>
</dbReference>
<dbReference type="RefSeq" id="WP_073596220.1">
    <property type="nucleotide sequence ID" value="NZ_MRCE01000035.1"/>
</dbReference>
<evidence type="ECO:0000313" key="2">
    <source>
        <dbReference type="Proteomes" id="UP000185860"/>
    </source>
</evidence>
<reference evidence="1 2" key="1">
    <citation type="submission" date="2016-11" db="EMBL/GenBank/DDBJ databases">
        <title>Draft Genome Sequences of Nine Cyanobacterial Strains from Diverse Habitats.</title>
        <authorList>
            <person name="Zhu T."/>
            <person name="Hou S."/>
            <person name="Lu X."/>
            <person name="Hess W.R."/>
        </authorList>
    </citation>
    <scope>NUCLEOTIDE SEQUENCE [LARGE SCALE GENOMIC DNA]</scope>
    <source>
        <strain evidence="1 2">IAM M-71</strain>
    </source>
</reference>
<dbReference type="Gene3D" id="2.40.50.200">
    <property type="entry name" value="Bacterial OB-fold"/>
    <property type="match status" value="1"/>
</dbReference>
<proteinExistence type="predicted"/>
<comment type="caution">
    <text evidence="1">The sequence shown here is derived from an EMBL/GenBank/DDBJ whole genome shotgun (WGS) entry which is preliminary data.</text>
</comment>
<accession>A0A1U7I8S5</accession>
<dbReference type="OrthoDB" id="495371at2"/>
<gene>
    <name evidence="1" type="ORF">NIES2119_25045</name>
</gene>
<dbReference type="STRING" id="454136.NIES2119_25045"/>
<dbReference type="AlphaFoldDB" id="A0A1U7I8S5"/>
<dbReference type="EMBL" id="MRCE01000035">
    <property type="protein sequence ID" value="OKH32844.1"/>
    <property type="molecule type" value="Genomic_DNA"/>
</dbReference>
<evidence type="ECO:0000313" key="1">
    <source>
        <dbReference type="EMBL" id="OKH32844.1"/>
    </source>
</evidence>